<evidence type="ECO:0000313" key="4">
    <source>
        <dbReference type="EMBL" id="TCV90707.1"/>
    </source>
</evidence>
<sequence>MTEEGQKTSRMFFALWPTAKVRSALDRAGKKLLTVCGGRRTRAETIHITLVFLGDVVVDRIEELKAQAALVEASAFELNITRLGWWRHNRVAWATPEETPEALTELVANLSSRLKEAGFHFDERPYVPHATLLRKANCHEKMPEIDPILWGNKEFVLVQSVVSEKGSTYEVVGRWPLKSVAK</sequence>
<evidence type="ECO:0000256" key="1">
    <source>
        <dbReference type="ARBA" id="ARBA00022801"/>
    </source>
</evidence>
<dbReference type="GO" id="GO:0016874">
    <property type="term" value="F:ligase activity"/>
    <property type="evidence" value="ECO:0007669"/>
    <property type="project" value="UniProtKB-KW"/>
</dbReference>
<comment type="caution">
    <text evidence="4">The sequence shown here is derived from an EMBL/GenBank/DDBJ whole genome shotgun (WGS) entry which is preliminary data.</text>
</comment>
<dbReference type="AlphaFoldDB" id="A0A4R3YEV1"/>
<dbReference type="InterPro" id="IPR009097">
    <property type="entry name" value="Cyclic_Pdiesterase"/>
</dbReference>
<gene>
    <name evidence="4" type="ORF">EDC63_101681</name>
</gene>
<comment type="similarity">
    <text evidence="2">Belongs to the 2H phosphoesterase superfamily. ThpR family.</text>
</comment>
<dbReference type="InterPro" id="IPR014051">
    <property type="entry name" value="Phosphoesterase_HXTX"/>
</dbReference>
<feature type="domain" description="Phosphoesterase HXTX" evidence="3">
    <location>
        <begin position="96"/>
        <end position="142"/>
    </location>
</feature>
<protein>
    <recommendedName>
        <fullName evidence="2">RNA 2',3'-cyclic phosphodiesterase</fullName>
        <shortName evidence="2">RNA 2',3'-CPDase</shortName>
        <ecNumber evidence="2">3.1.4.58</ecNumber>
    </recommendedName>
</protein>
<keyword evidence="4" id="KW-0436">Ligase</keyword>
<evidence type="ECO:0000313" key="5">
    <source>
        <dbReference type="Proteomes" id="UP000295367"/>
    </source>
</evidence>
<dbReference type="PANTHER" id="PTHR35561">
    <property type="entry name" value="RNA 2',3'-CYCLIC PHOSPHODIESTERASE"/>
    <property type="match status" value="1"/>
</dbReference>
<dbReference type="SUPFAM" id="SSF55144">
    <property type="entry name" value="LigT-like"/>
    <property type="match status" value="1"/>
</dbReference>
<name>A0A4R3YEV1_9PROT</name>
<comment type="function">
    <text evidence="2">Hydrolyzes RNA 2',3'-cyclic phosphodiester to an RNA 2'-phosphomonoester.</text>
</comment>
<dbReference type="HAMAP" id="MF_01940">
    <property type="entry name" value="RNA_CPDase"/>
    <property type="match status" value="1"/>
</dbReference>
<feature type="short sequence motif" description="HXTX 2" evidence="2">
    <location>
        <begin position="129"/>
        <end position="132"/>
    </location>
</feature>
<organism evidence="4 5">
    <name type="scientific">Sulfurirhabdus autotrophica</name>
    <dbReference type="NCBI Taxonomy" id="1706046"/>
    <lineage>
        <taxon>Bacteria</taxon>
        <taxon>Pseudomonadati</taxon>
        <taxon>Pseudomonadota</taxon>
        <taxon>Betaproteobacteria</taxon>
        <taxon>Nitrosomonadales</taxon>
        <taxon>Sulfuricellaceae</taxon>
        <taxon>Sulfurirhabdus</taxon>
    </lineage>
</organism>
<dbReference type="Pfam" id="PF02834">
    <property type="entry name" value="LigT_PEase"/>
    <property type="match status" value="2"/>
</dbReference>
<dbReference type="GO" id="GO:0008664">
    <property type="term" value="F:RNA 2',3'-cyclic 3'-phosphodiesterase activity"/>
    <property type="evidence" value="ECO:0007669"/>
    <property type="project" value="UniProtKB-EC"/>
</dbReference>
<evidence type="ECO:0000259" key="3">
    <source>
        <dbReference type="Pfam" id="PF02834"/>
    </source>
</evidence>
<dbReference type="OrthoDB" id="7061261at2"/>
<keyword evidence="5" id="KW-1185">Reference proteome</keyword>
<reference evidence="4 5" key="1">
    <citation type="submission" date="2019-03" db="EMBL/GenBank/DDBJ databases">
        <title>Genomic Encyclopedia of Type Strains, Phase IV (KMG-IV): sequencing the most valuable type-strain genomes for metagenomic binning, comparative biology and taxonomic classification.</title>
        <authorList>
            <person name="Goeker M."/>
        </authorList>
    </citation>
    <scope>NUCLEOTIDE SEQUENCE [LARGE SCALE GENOMIC DNA]</scope>
    <source>
        <strain evidence="4 5">DSM 100309</strain>
    </source>
</reference>
<proteinExistence type="inferred from homology"/>
<dbReference type="GO" id="GO:0004113">
    <property type="term" value="F:2',3'-cyclic-nucleotide 3'-phosphodiesterase activity"/>
    <property type="evidence" value="ECO:0007669"/>
    <property type="project" value="InterPro"/>
</dbReference>
<keyword evidence="1 2" id="KW-0378">Hydrolase</keyword>
<dbReference type="PANTHER" id="PTHR35561:SF1">
    <property type="entry name" value="RNA 2',3'-CYCLIC PHOSPHODIESTERASE"/>
    <property type="match status" value="1"/>
</dbReference>
<dbReference type="RefSeq" id="WP_124947397.1">
    <property type="nucleotide sequence ID" value="NZ_BHVT01000073.1"/>
</dbReference>
<accession>A0A4R3YEV1</accession>
<feature type="active site" description="Proton acceptor" evidence="2">
    <location>
        <position position="129"/>
    </location>
</feature>
<dbReference type="Gene3D" id="3.90.1140.10">
    <property type="entry name" value="Cyclic phosphodiesterase"/>
    <property type="match status" value="1"/>
</dbReference>
<feature type="short sequence motif" description="HXTX 1" evidence="2">
    <location>
        <begin position="47"/>
        <end position="50"/>
    </location>
</feature>
<dbReference type="InterPro" id="IPR004175">
    <property type="entry name" value="RNA_CPDase"/>
</dbReference>
<dbReference type="Proteomes" id="UP000295367">
    <property type="component" value="Unassembled WGS sequence"/>
</dbReference>
<dbReference type="EC" id="3.1.4.58" evidence="2"/>
<comment type="catalytic activity">
    <reaction evidence="2">
        <text>a 3'-end 2',3'-cyclophospho-ribonucleotide-RNA + H2O = a 3'-end 2'-phospho-ribonucleotide-RNA + H(+)</text>
        <dbReference type="Rhea" id="RHEA:11828"/>
        <dbReference type="Rhea" id="RHEA-COMP:10464"/>
        <dbReference type="Rhea" id="RHEA-COMP:17353"/>
        <dbReference type="ChEBI" id="CHEBI:15377"/>
        <dbReference type="ChEBI" id="CHEBI:15378"/>
        <dbReference type="ChEBI" id="CHEBI:83064"/>
        <dbReference type="ChEBI" id="CHEBI:173113"/>
        <dbReference type="EC" id="3.1.4.58"/>
    </reaction>
</comment>
<feature type="domain" description="Phosphoesterase HXTX" evidence="3">
    <location>
        <begin position="18"/>
        <end position="93"/>
    </location>
</feature>
<dbReference type="NCBIfam" id="TIGR02258">
    <property type="entry name" value="2_5_ligase"/>
    <property type="match status" value="1"/>
</dbReference>
<evidence type="ECO:0000256" key="2">
    <source>
        <dbReference type="HAMAP-Rule" id="MF_01940"/>
    </source>
</evidence>
<dbReference type="EMBL" id="SMCO01000001">
    <property type="protein sequence ID" value="TCV90707.1"/>
    <property type="molecule type" value="Genomic_DNA"/>
</dbReference>
<feature type="active site" description="Proton donor" evidence="2">
    <location>
        <position position="47"/>
    </location>
</feature>